<accession>A0A1J9PWC0</accession>
<keyword evidence="4" id="KW-1185">Reference proteome</keyword>
<feature type="transmembrane region" description="Helical" evidence="2">
    <location>
        <begin position="306"/>
        <end position="329"/>
    </location>
</feature>
<organism evidence="3 4">
    <name type="scientific">Blastomyces percursus</name>
    <dbReference type="NCBI Taxonomy" id="1658174"/>
    <lineage>
        <taxon>Eukaryota</taxon>
        <taxon>Fungi</taxon>
        <taxon>Dikarya</taxon>
        <taxon>Ascomycota</taxon>
        <taxon>Pezizomycotina</taxon>
        <taxon>Eurotiomycetes</taxon>
        <taxon>Eurotiomycetidae</taxon>
        <taxon>Onygenales</taxon>
        <taxon>Ajellomycetaceae</taxon>
        <taxon>Blastomyces</taxon>
    </lineage>
</organism>
<name>A0A1J9PWC0_9EURO</name>
<protein>
    <submittedName>
        <fullName evidence="3">Uncharacterized protein</fullName>
    </submittedName>
</protein>
<evidence type="ECO:0000313" key="4">
    <source>
        <dbReference type="Proteomes" id="UP000242791"/>
    </source>
</evidence>
<evidence type="ECO:0000256" key="2">
    <source>
        <dbReference type="SAM" id="Phobius"/>
    </source>
</evidence>
<keyword evidence="2" id="KW-1133">Transmembrane helix</keyword>
<dbReference type="AlphaFoldDB" id="A0A1J9PWC0"/>
<dbReference type="OrthoDB" id="5308502at2759"/>
<feature type="transmembrane region" description="Helical" evidence="2">
    <location>
        <begin position="213"/>
        <end position="231"/>
    </location>
</feature>
<keyword evidence="2" id="KW-0812">Transmembrane</keyword>
<feature type="region of interest" description="Disordered" evidence="1">
    <location>
        <begin position="478"/>
        <end position="526"/>
    </location>
</feature>
<dbReference type="STRING" id="1658174.A0A1J9PWC0"/>
<dbReference type="EMBL" id="LGTZ01001766">
    <property type="protein sequence ID" value="OJD20656.1"/>
    <property type="molecule type" value="Genomic_DNA"/>
</dbReference>
<dbReference type="Proteomes" id="UP000242791">
    <property type="component" value="Unassembled WGS sequence"/>
</dbReference>
<feature type="transmembrane region" description="Helical" evidence="2">
    <location>
        <begin position="155"/>
        <end position="180"/>
    </location>
</feature>
<feature type="transmembrane region" description="Helical" evidence="2">
    <location>
        <begin position="129"/>
        <end position="149"/>
    </location>
</feature>
<dbReference type="Pfam" id="PF10361">
    <property type="entry name" value="DUF2434"/>
    <property type="match status" value="1"/>
</dbReference>
<keyword evidence="2" id="KW-0472">Membrane</keyword>
<dbReference type="InterPro" id="IPR018830">
    <property type="entry name" value="DUF2434"/>
</dbReference>
<feature type="transmembrane region" description="Helical" evidence="2">
    <location>
        <begin position="265"/>
        <end position="285"/>
    </location>
</feature>
<feature type="transmembrane region" description="Helical" evidence="2">
    <location>
        <begin position="341"/>
        <end position="364"/>
    </location>
</feature>
<dbReference type="VEuPathDB" id="FungiDB:ACJ73_08008"/>
<evidence type="ECO:0000256" key="1">
    <source>
        <dbReference type="SAM" id="MobiDB-lite"/>
    </source>
</evidence>
<gene>
    <name evidence="3" type="ORF">ACJ73_08008</name>
</gene>
<feature type="compositionally biased region" description="Polar residues" evidence="1">
    <location>
        <begin position="478"/>
        <end position="490"/>
    </location>
</feature>
<comment type="caution">
    <text evidence="3">The sequence shown here is derived from an EMBL/GenBank/DDBJ whole genome shotgun (WGS) entry which is preliminary data.</text>
</comment>
<sequence>MPLVEIRELLSFPENGDNATDTVINYIHFNRTALDYFNYTLYSNGTLSNGSNCWLSFGMYQPSMLSNGSFINATSCYFPVEGLEARGSAGIAFASMFAITIMFTLINLRKHGKRFLPSEKRWRAIGRRWQWYWMLFVAACGTISCFMSIDVDRNYLQGLALSLQSLFYYLLLPGLLAAVWEGVRHWGSWQERQICDRDTFAFSEASTREKQEFYLPLIFYLFGWLNFFMVIPRNWNSIQKQRSEDQTMSVAKPAATDGRFKAGSILAVVCLVIICYSLWHSVYRYKERPPVNRFRLMVFYLTSSPLKFIICIILTGLRVGFGVASAFSWDISPVKYDGNAGWLYGFGYAPALLVLVVLNVWGYIDPNEDKYLIGQRRERGRAADAELGIEAGKRKPAWWRRLRSDFQHVSGNDPNARLKALTTEIGGGRPTGKNLERYIEMGTISAATRSQGYKGGVIHDAESPSKVILNDPFTDSVSRINTSTQLNPTGETMRPPSRSGSQATLSSGETLDQTQPPQKVRSMLDI</sequence>
<reference evidence="3 4" key="1">
    <citation type="submission" date="2015-08" db="EMBL/GenBank/DDBJ databases">
        <title>Emmonsia species relationships and genome sequence.</title>
        <authorList>
            <person name="Cuomo C.A."/>
            <person name="Schwartz I.S."/>
            <person name="Kenyon C."/>
            <person name="De Hoog G.S."/>
            <person name="Govender N.P."/>
            <person name="Botha A."/>
            <person name="Moreno L."/>
            <person name="De Vries M."/>
            <person name="Munoz J.F."/>
            <person name="Stielow J.B."/>
        </authorList>
    </citation>
    <scope>NUCLEOTIDE SEQUENCE [LARGE SCALE GENOMIC DNA]</scope>
    <source>
        <strain evidence="3 4">EI222</strain>
    </source>
</reference>
<feature type="compositionally biased region" description="Polar residues" evidence="1">
    <location>
        <begin position="498"/>
        <end position="517"/>
    </location>
</feature>
<proteinExistence type="predicted"/>
<feature type="transmembrane region" description="Helical" evidence="2">
    <location>
        <begin position="89"/>
        <end position="108"/>
    </location>
</feature>
<evidence type="ECO:0000313" key="3">
    <source>
        <dbReference type="EMBL" id="OJD20656.1"/>
    </source>
</evidence>